<feature type="compositionally biased region" description="Basic and acidic residues" evidence="1">
    <location>
        <begin position="235"/>
        <end position="244"/>
    </location>
</feature>
<dbReference type="AlphaFoldDB" id="A0A254NDK7"/>
<protein>
    <submittedName>
        <fullName evidence="2">Uncharacterized protein</fullName>
    </submittedName>
</protein>
<reference evidence="2 3" key="1">
    <citation type="journal article" date="2007" name="Int. J. Syst. Evol. Microbiol.">
        <title>Description of Pelomonas aquatica sp. nov. and Pelomonas puraquae sp. nov., isolated from industrial and haemodialysis water.</title>
        <authorList>
            <person name="Gomila M."/>
            <person name="Bowien B."/>
            <person name="Falsen E."/>
            <person name="Moore E.R."/>
            <person name="Lalucat J."/>
        </authorList>
    </citation>
    <scope>NUCLEOTIDE SEQUENCE [LARGE SCALE GENOMIC DNA]</scope>
    <source>
        <strain evidence="2 3">CCUG 52769</strain>
    </source>
</reference>
<organism evidence="2 3">
    <name type="scientific">Roseateles puraquae</name>
    <dbReference type="NCBI Taxonomy" id="431059"/>
    <lineage>
        <taxon>Bacteria</taxon>
        <taxon>Pseudomonadati</taxon>
        <taxon>Pseudomonadota</taxon>
        <taxon>Betaproteobacteria</taxon>
        <taxon>Burkholderiales</taxon>
        <taxon>Sphaerotilaceae</taxon>
        <taxon>Roseateles</taxon>
    </lineage>
</organism>
<evidence type="ECO:0000313" key="2">
    <source>
        <dbReference type="EMBL" id="OWR04962.1"/>
    </source>
</evidence>
<keyword evidence="3" id="KW-1185">Reference proteome</keyword>
<feature type="region of interest" description="Disordered" evidence="1">
    <location>
        <begin position="235"/>
        <end position="256"/>
    </location>
</feature>
<evidence type="ECO:0000313" key="3">
    <source>
        <dbReference type="Proteomes" id="UP000197446"/>
    </source>
</evidence>
<dbReference type="Proteomes" id="UP000197446">
    <property type="component" value="Unassembled WGS sequence"/>
</dbReference>
<accession>A0A254NDK7</accession>
<sequence length="256" mass="28734">MLSPYENVIIGNFIYGLGLVMGKNPRQIDSCVNLLQQTPLDKVLGDVMLQFPGAWRLIEFKRVGANLKKERVKLATYRGATRRDVDLRKASLRAHWFVETGQHIIDEFDNSTFQMNVRPYLELEEHGGISLEAFAEQVAEDAHKDPPNKAELDLYLRLIKLFGCLDGYETSGLLVGVGSNGGLSYLPLENITDLKATSRVLRARLRAREEEFTRSQAARGAFSSAVRQELQRREVSGELAHGVEPKQQTLDHGPSL</sequence>
<name>A0A254NDK7_9BURK</name>
<comment type="caution">
    <text evidence="2">The sequence shown here is derived from an EMBL/GenBank/DDBJ whole genome shotgun (WGS) entry which is preliminary data.</text>
</comment>
<dbReference type="OrthoDB" id="6057784at2"/>
<gene>
    <name evidence="2" type="ORF">CDO81_00260</name>
</gene>
<dbReference type="RefSeq" id="WP_088481176.1">
    <property type="nucleotide sequence ID" value="NZ_NISI01000001.1"/>
</dbReference>
<dbReference type="EMBL" id="NISI01000001">
    <property type="protein sequence ID" value="OWR04962.1"/>
    <property type="molecule type" value="Genomic_DNA"/>
</dbReference>
<proteinExistence type="predicted"/>
<evidence type="ECO:0000256" key="1">
    <source>
        <dbReference type="SAM" id="MobiDB-lite"/>
    </source>
</evidence>